<gene>
    <name evidence="3" type="ORF">ACFQZQ_05710</name>
</gene>
<evidence type="ECO:0000313" key="4">
    <source>
        <dbReference type="Proteomes" id="UP001597090"/>
    </source>
</evidence>
<evidence type="ECO:0000313" key="3">
    <source>
        <dbReference type="EMBL" id="MFD0738772.1"/>
    </source>
</evidence>
<proteinExistence type="predicted"/>
<feature type="compositionally biased region" description="Polar residues" evidence="1">
    <location>
        <begin position="301"/>
        <end position="315"/>
    </location>
</feature>
<evidence type="ECO:0000256" key="2">
    <source>
        <dbReference type="SAM" id="Phobius"/>
    </source>
</evidence>
<name>A0ABW2YKP7_9GAMM</name>
<protein>
    <recommendedName>
        <fullName evidence="5">RNA polymerase sigma factor 70 region 4 type 2 domain-containing protein</fullName>
    </recommendedName>
</protein>
<keyword evidence="2" id="KW-0812">Transmembrane</keyword>
<keyword evidence="2" id="KW-0472">Membrane</keyword>
<dbReference type="Proteomes" id="UP001597090">
    <property type="component" value="Unassembled WGS sequence"/>
</dbReference>
<dbReference type="RefSeq" id="WP_386811745.1">
    <property type="nucleotide sequence ID" value="NZ_JBHTIH010000003.1"/>
</dbReference>
<sequence length="340" mass="35531">MSSPSVAPPASAPAALAAFLRGVERRGAVLAELQAGDAAAGDAALAAAMAGFRPMAADLPMSEWPRAFWVRLLADPRLQHRTQVALPLDATDRLAELGSGPRAALLLRLAAGLDEAAAARVLGIAQPTYRLALQRALPHHADGRADPQAWQRLREQVHRRIKTLAPERLQRLAQARGAALLGRAPAVAAADESSAPVRPRRLLGLLWALLVLCAVALAATFWWPAGGLDTWLGARMDPDQRPVRSRPLPPAQAPASRYGVQAGAVAHRDFALLVDPEGEAIARELDYYSWLAAQQANGGSIAATASTADPGSTLASGMPADGTALVPAPAASAESNDAPR</sequence>
<accession>A0ABW2YKP7</accession>
<feature type="region of interest" description="Disordered" evidence="1">
    <location>
        <begin position="301"/>
        <end position="340"/>
    </location>
</feature>
<organism evidence="3 4">
    <name type="scientific">Lysobacter koreensis</name>
    <dbReference type="NCBI Taxonomy" id="266122"/>
    <lineage>
        <taxon>Bacteria</taxon>
        <taxon>Pseudomonadati</taxon>
        <taxon>Pseudomonadota</taxon>
        <taxon>Gammaproteobacteria</taxon>
        <taxon>Lysobacterales</taxon>
        <taxon>Lysobacteraceae</taxon>
        <taxon>Lysobacter</taxon>
    </lineage>
</organism>
<dbReference type="EMBL" id="JBHTIH010000003">
    <property type="protein sequence ID" value="MFD0738772.1"/>
    <property type="molecule type" value="Genomic_DNA"/>
</dbReference>
<keyword evidence="2" id="KW-1133">Transmembrane helix</keyword>
<comment type="caution">
    <text evidence="3">The sequence shown here is derived from an EMBL/GenBank/DDBJ whole genome shotgun (WGS) entry which is preliminary data.</text>
</comment>
<keyword evidence="4" id="KW-1185">Reference proteome</keyword>
<feature type="transmembrane region" description="Helical" evidence="2">
    <location>
        <begin position="202"/>
        <end position="223"/>
    </location>
</feature>
<evidence type="ECO:0008006" key="5">
    <source>
        <dbReference type="Google" id="ProtNLM"/>
    </source>
</evidence>
<evidence type="ECO:0000256" key="1">
    <source>
        <dbReference type="SAM" id="MobiDB-lite"/>
    </source>
</evidence>
<reference evidence="4" key="1">
    <citation type="journal article" date="2019" name="Int. J. Syst. Evol. Microbiol.">
        <title>The Global Catalogue of Microorganisms (GCM) 10K type strain sequencing project: providing services to taxonomists for standard genome sequencing and annotation.</title>
        <authorList>
            <consortium name="The Broad Institute Genomics Platform"/>
            <consortium name="The Broad Institute Genome Sequencing Center for Infectious Disease"/>
            <person name="Wu L."/>
            <person name="Ma J."/>
        </authorList>
    </citation>
    <scope>NUCLEOTIDE SEQUENCE [LARGE SCALE GENOMIC DNA]</scope>
    <source>
        <strain evidence="4">CCUG 55491</strain>
    </source>
</reference>